<gene>
    <name evidence="2" type="ORF">CBW42_07220</name>
</gene>
<accession>A0A252F4E6</accession>
<evidence type="ECO:0000256" key="1">
    <source>
        <dbReference type="SAM" id="Phobius"/>
    </source>
</evidence>
<dbReference type="RefSeq" id="WP_087019204.1">
    <property type="nucleotide sequence ID" value="NZ_NHOC01000005.1"/>
</dbReference>
<name>A0A252F4E6_9FIRM</name>
<proteinExistence type="predicted"/>
<keyword evidence="1" id="KW-1133">Transmembrane helix</keyword>
<dbReference type="AlphaFoldDB" id="A0A252F4E6"/>
<evidence type="ECO:0000313" key="2">
    <source>
        <dbReference type="EMBL" id="OUM20612.1"/>
    </source>
</evidence>
<keyword evidence="3" id="KW-1185">Reference proteome</keyword>
<reference evidence="2 3" key="1">
    <citation type="submission" date="2017-05" db="EMBL/GenBank/DDBJ databases">
        <title>Butyricicoccus porcorum sp. nov. a butyrate-producing bacterium from the swine intestinal tract.</title>
        <authorList>
            <person name="Trachsel J."/>
            <person name="Humphrey S."/>
            <person name="Allen H.K."/>
        </authorList>
    </citation>
    <scope>NUCLEOTIDE SEQUENCE [LARGE SCALE GENOMIC DNA]</scope>
    <source>
        <strain evidence="2">BB10</strain>
    </source>
</reference>
<keyword evidence="1" id="KW-0472">Membrane</keyword>
<sequence length="336" mass="35629">MRKTLKRKLTGSMLLTVAAALVIVSVCLLLGVVRYSAAQFSHEIAEVFTTDVLTEMNAAATGSAESAAAAVGQAIDANAGVLRIGAGREYSVWDAETGDWIGGSQENAAVTDNIVAAMNGEVGQSIPLLASRMDIAIPINGDVMLVVDIMDDGSSMRTLLWNILLLLLAACVLSLVACLVLSHTLAGAFAASAVETARGIREHANDSSRPAGDWEAMALALYQSGSSKRRRKAETVDMLDAVMPYLREGYLRFTAEDGIITEINTVAEHLLGVTMDTKNGLAFADAFPGVPMPDETQSMVHGQFTRAGRRLDVVFTALGDGTFAAVLRPVDRERAL</sequence>
<feature type="transmembrane region" description="Helical" evidence="1">
    <location>
        <begin position="159"/>
        <end position="181"/>
    </location>
</feature>
<evidence type="ECO:0000313" key="3">
    <source>
        <dbReference type="Proteomes" id="UP000194903"/>
    </source>
</evidence>
<dbReference type="Proteomes" id="UP000194903">
    <property type="component" value="Unassembled WGS sequence"/>
</dbReference>
<organism evidence="2 3">
    <name type="scientific">Butyricicoccus porcorum</name>
    <dbReference type="NCBI Taxonomy" id="1945634"/>
    <lineage>
        <taxon>Bacteria</taxon>
        <taxon>Bacillati</taxon>
        <taxon>Bacillota</taxon>
        <taxon>Clostridia</taxon>
        <taxon>Eubacteriales</taxon>
        <taxon>Butyricicoccaceae</taxon>
        <taxon>Butyricicoccus</taxon>
    </lineage>
</organism>
<comment type="caution">
    <text evidence="2">The sequence shown here is derived from an EMBL/GenBank/DDBJ whole genome shotgun (WGS) entry which is preliminary data.</text>
</comment>
<protein>
    <recommendedName>
        <fullName evidence="4">PAS domain-containing protein</fullName>
    </recommendedName>
</protein>
<feature type="transmembrane region" description="Helical" evidence="1">
    <location>
        <begin position="12"/>
        <end position="33"/>
    </location>
</feature>
<evidence type="ECO:0008006" key="4">
    <source>
        <dbReference type="Google" id="ProtNLM"/>
    </source>
</evidence>
<dbReference type="EMBL" id="NHOC01000005">
    <property type="protein sequence ID" value="OUM20612.1"/>
    <property type="molecule type" value="Genomic_DNA"/>
</dbReference>
<keyword evidence="1" id="KW-0812">Transmembrane</keyword>